<dbReference type="AlphaFoldDB" id="A0A1J1IHQ8"/>
<dbReference type="GO" id="GO:0005737">
    <property type="term" value="C:cytoplasm"/>
    <property type="evidence" value="ECO:0007669"/>
    <property type="project" value="TreeGrafter"/>
</dbReference>
<name>A0A1J1IHQ8_9DIPT</name>
<dbReference type="STRING" id="568069.A0A1J1IHQ8"/>
<dbReference type="GO" id="GO:0030424">
    <property type="term" value="C:axon"/>
    <property type="evidence" value="ECO:0007669"/>
    <property type="project" value="TreeGrafter"/>
</dbReference>
<evidence type="ECO:0000256" key="1">
    <source>
        <dbReference type="ARBA" id="ARBA00006788"/>
    </source>
</evidence>
<dbReference type="PANTHER" id="PTHR12394">
    <property type="entry name" value="ZYGIN"/>
    <property type="match status" value="1"/>
</dbReference>
<evidence type="ECO:0000256" key="4">
    <source>
        <dbReference type="SAM" id="MobiDB-lite"/>
    </source>
</evidence>
<reference evidence="5 6" key="1">
    <citation type="submission" date="2015-04" db="EMBL/GenBank/DDBJ databases">
        <authorList>
            <person name="Syromyatnikov M.Y."/>
            <person name="Popov V.N."/>
        </authorList>
    </citation>
    <scope>NUCLEOTIDE SEQUENCE [LARGE SCALE GENOMIC DNA]</scope>
</reference>
<dbReference type="EMBL" id="CVRI01000052">
    <property type="protein sequence ID" value="CRK99736.1"/>
    <property type="molecule type" value="Genomic_DNA"/>
</dbReference>
<feature type="compositionally biased region" description="Polar residues" evidence="4">
    <location>
        <begin position="202"/>
        <end position="218"/>
    </location>
</feature>
<dbReference type="Proteomes" id="UP000183832">
    <property type="component" value="Unassembled WGS sequence"/>
</dbReference>
<feature type="compositionally biased region" description="Low complexity" evidence="4">
    <location>
        <begin position="191"/>
        <end position="201"/>
    </location>
</feature>
<dbReference type="InterPro" id="IPR011680">
    <property type="entry name" value="FEZ"/>
</dbReference>
<evidence type="ECO:0000313" key="6">
    <source>
        <dbReference type="Proteomes" id="UP000183832"/>
    </source>
</evidence>
<dbReference type="OrthoDB" id="7959977at2759"/>
<evidence type="ECO:0000256" key="3">
    <source>
        <dbReference type="ARBA" id="ARBA00023054"/>
    </source>
</evidence>
<accession>A0A1J1IHQ8</accession>
<evidence type="ECO:0000313" key="5">
    <source>
        <dbReference type="EMBL" id="CRK99736.1"/>
    </source>
</evidence>
<protein>
    <submittedName>
        <fullName evidence="5">CLUMA_CG012985, isoform A</fullName>
    </submittedName>
</protein>
<keyword evidence="2" id="KW-0597">Phosphoprotein</keyword>
<gene>
    <name evidence="5" type="ORF">CLUMA_CG012985</name>
</gene>
<comment type="similarity">
    <text evidence="1">Belongs to the zygin family.</text>
</comment>
<dbReference type="Pfam" id="PF07763">
    <property type="entry name" value="FEZ"/>
    <property type="match status" value="1"/>
</dbReference>
<proteinExistence type="inferred from homology"/>
<keyword evidence="6" id="KW-1185">Reference proteome</keyword>
<sequence length="274" mass="30888">MWWTITGNFGNILPIDWSKSYARQIHVPALKLGERPAETPDDEIQDLSSEDEAVANDLDLHQLILSGMQNNDNGPIQTAEEVIKEIDDIMDETTPSEGDVLENEVMEKAKEVLGAPLYEDKLKEMTITQLNDLFMEMEILIREFSETLINELALRDELEYEKELKNTFISLLLGVQNKRRQFHVEKKKGKMQSSMTSSTQSLNGQNGATRPNGLSTSSMDPKYLTTVIPYHLDAGPPDNQALQVLIKILRAINEDSPTVPTLLTDYILKVLCPT</sequence>
<evidence type="ECO:0000256" key="2">
    <source>
        <dbReference type="ARBA" id="ARBA00022553"/>
    </source>
</evidence>
<keyword evidence="3" id="KW-0175">Coiled coil</keyword>
<organism evidence="5 6">
    <name type="scientific">Clunio marinus</name>
    <dbReference type="NCBI Taxonomy" id="568069"/>
    <lineage>
        <taxon>Eukaryota</taxon>
        <taxon>Metazoa</taxon>
        <taxon>Ecdysozoa</taxon>
        <taxon>Arthropoda</taxon>
        <taxon>Hexapoda</taxon>
        <taxon>Insecta</taxon>
        <taxon>Pterygota</taxon>
        <taxon>Neoptera</taxon>
        <taxon>Endopterygota</taxon>
        <taxon>Diptera</taxon>
        <taxon>Nematocera</taxon>
        <taxon>Chironomoidea</taxon>
        <taxon>Chironomidae</taxon>
        <taxon>Clunio</taxon>
    </lineage>
</organism>
<dbReference type="PANTHER" id="PTHR12394:SF12">
    <property type="entry name" value="LD08195P"/>
    <property type="match status" value="1"/>
</dbReference>
<feature type="region of interest" description="Disordered" evidence="4">
    <location>
        <begin position="185"/>
        <end position="218"/>
    </location>
</feature>